<evidence type="ECO:0000313" key="8">
    <source>
        <dbReference type="Proteomes" id="UP000215155"/>
    </source>
</evidence>
<evidence type="ECO:0000313" key="7">
    <source>
        <dbReference type="EMBL" id="OXL42934.1"/>
    </source>
</evidence>
<comment type="caution">
    <text evidence="6">The sequence shown here is derived from an EMBL/GenBank/DDBJ whole genome shotgun (WGS) entry which is preliminary data.</text>
</comment>
<evidence type="ECO:0000313" key="3">
    <source>
        <dbReference type="EMBL" id="MCW4128462.1"/>
    </source>
</evidence>
<dbReference type="InterPro" id="IPR019734">
    <property type="entry name" value="TPR_rpt"/>
</dbReference>
<dbReference type="Proteomes" id="UP001209344">
    <property type="component" value="Unassembled WGS sequence"/>
</dbReference>
<evidence type="ECO:0000313" key="10">
    <source>
        <dbReference type="Proteomes" id="UP000442105"/>
    </source>
</evidence>
<feature type="repeat" description="TPR" evidence="1">
    <location>
        <begin position="3"/>
        <end position="36"/>
    </location>
</feature>
<proteinExistence type="predicted"/>
<sequence length="59" mass="6882">MTAEEYYQEGNAWRKQGDFKRALDSYMEAIALDPESPAVAAKEMLDDIMSFYCKDYYNP</sequence>
<reference evidence="9 10" key="2">
    <citation type="submission" date="2019-09" db="EMBL/GenBank/DDBJ databases">
        <title>Distinct polysaccharide growth profiles of human intestinal Prevotella copri isolates.</title>
        <authorList>
            <person name="Fehlner-Peach H."/>
            <person name="Magnabosco C."/>
            <person name="Raghavan V."/>
            <person name="Scher J.U."/>
            <person name="Tett A."/>
            <person name="Cox L.M."/>
            <person name="Gottsegen C."/>
            <person name="Watters A."/>
            <person name="Wiltshire- Gordon J.D."/>
            <person name="Segata N."/>
            <person name="Bonneau R."/>
            <person name="Littman D.R."/>
        </authorList>
    </citation>
    <scope>NUCLEOTIDE SEQUENCE [LARGE SCALE GENOMIC DNA]</scope>
    <source>
        <strain evidence="9">iA624</strain>
        <strain evidence="5">IA624</strain>
        <strain evidence="6">IAA917</strain>
        <strain evidence="11">iAA917</strain>
        <strain evidence="4">IAQ1179</strain>
        <strain evidence="10">iAQ1179</strain>
    </source>
</reference>
<gene>
    <name evidence="7" type="ORF">CFT61_13770</name>
    <name evidence="6" type="ORF">F7D25_13905</name>
    <name evidence="5" type="ORF">F7D57_15470</name>
    <name evidence="4" type="ORF">F7D95_00485</name>
    <name evidence="2" type="ORF">NNC64_12050</name>
    <name evidence="3" type="ORF">ONT16_09410</name>
</gene>
<dbReference type="Proteomes" id="UP000442105">
    <property type="component" value="Unassembled WGS sequence"/>
</dbReference>
<dbReference type="EMBL" id="JAPDVK010000002">
    <property type="protein sequence ID" value="MCW4128462.1"/>
    <property type="molecule type" value="Genomic_DNA"/>
</dbReference>
<dbReference type="EMBL" id="JANDWZ010000030">
    <property type="protein sequence ID" value="MCP9565273.1"/>
    <property type="molecule type" value="Genomic_DNA"/>
</dbReference>
<reference evidence="3" key="4">
    <citation type="submission" date="2022-11" db="EMBL/GenBank/DDBJ databases">
        <title>Genomic repertoires linked with pathogenic potency of arthritogenic Prevotella copri isolated from the gut of rheumatoid arthritis patients.</title>
        <authorList>
            <person name="Nii T."/>
            <person name="Maeda Y."/>
            <person name="Motooka D."/>
            <person name="Naito M."/>
            <person name="Matsumoto Y."/>
            <person name="Ogawa T."/>
            <person name="Oguro-Igashira E."/>
            <person name="Kishikawa T."/>
            <person name="Yamashita M."/>
            <person name="Koizumi S."/>
            <person name="Kurakawa T."/>
            <person name="Okumura R."/>
            <person name="Kayama H."/>
            <person name="Murakami M."/>
            <person name="Sakaguchi T."/>
            <person name="Das B."/>
            <person name="Nakamura S."/>
            <person name="Okada Y."/>
            <person name="Kumanogoh A."/>
            <person name="Takeda K."/>
        </authorList>
    </citation>
    <scope>NUCLEOTIDE SEQUENCE</scope>
    <source>
        <strain evidence="3">F3-75</strain>
    </source>
</reference>
<dbReference type="Pfam" id="PF00515">
    <property type="entry name" value="TPR_1"/>
    <property type="match status" value="1"/>
</dbReference>
<dbReference type="Proteomes" id="UP000477980">
    <property type="component" value="Unassembled WGS sequence"/>
</dbReference>
<evidence type="ECO:0000313" key="2">
    <source>
        <dbReference type="EMBL" id="MCP9565273.1"/>
    </source>
</evidence>
<evidence type="ECO:0000313" key="5">
    <source>
        <dbReference type="EMBL" id="MQO11073.1"/>
    </source>
</evidence>
<organism evidence="6 11">
    <name type="scientific">Segatella copri</name>
    <dbReference type="NCBI Taxonomy" id="165179"/>
    <lineage>
        <taxon>Bacteria</taxon>
        <taxon>Pseudomonadati</taxon>
        <taxon>Bacteroidota</taxon>
        <taxon>Bacteroidia</taxon>
        <taxon>Bacteroidales</taxon>
        <taxon>Prevotellaceae</taxon>
        <taxon>Segatella</taxon>
    </lineage>
</organism>
<dbReference type="EMBL" id="VZBP01000196">
    <property type="protein sequence ID" value="MQO11073.1"/>
    <property type="molecule type" value="Genomic_DNA"/>
</dbReference>
<keyword evidence="1" id="KW-0802">TPR repeat</keyword>
<name>A0A229I249_9BACT</name>
<dbReference type="EMBL" id="VZCW01000017">
    <property type="protein sequence ID" value="MQN11323.1"/>
    <property type="molecule type" value="Genomic_DNA"/>
</dbReference>
<dbReference type="Proteomes" id="UP000215155">
    <property type="component" value="Unassembled WGS sequence"/>
</dbReference>
<evidence type="ECO:0000313" key="6">
    <source>
        <dbReference type="EMBL" id="MQP15474.1"/>
    </source>
</evidence>
<dbReference type="SUPFAM" id="SSF48452">
    <property type="entry name" value="TPR-like"/>
    <property type="match status" value="1"/>
</dbReference>
<dbReference type="OrthoDB" id="1122525at2"/>
<dbReference type="EMBL" id="VZAH01000143">
    <property type="protein sequence ID" value="MQP15474.1"/>
    <property type="molecule type" value="Genomic_DNA"/>
</dbReference>
<accession>A0A229I249</accession>
<dbReference type="SMART" id="SM00028">
    <property type="entry name" value="TPR"/>
    <property type="match status" value="1"/>
</dbReference>
<reference evidence="2" key="3">
    <citation type="submission" date="2022-07" db="EMBL/GenBank/DDBJ databases">
        <title>Prevotella copri.</title>
        <authorList>
            <person name="Yang C."/>
        </authorList>
    </citation>
    <scope>NUCLEOTIDE SEQUENCE</scope>
    <source>
        <strain evidence="2">HF2107</strain>
    </source>
</reference>
<dbReference type="PROSITE" id="PS50293">
    <property type="entry name" value="TPR_REGION"/>
    <property type="match status" value="1"/>
</dbReference>
<dbReference type="InterPro" id="IPR011990">
    <property type="entry name" value="TPR-like_helical_dom_sf"/>
</dbReference>
<dbReference type="Proteomes" id="UP001205531">
    <property type="component" value="Unassembled WGS sequence"/>
</dbReference>
<dbReference type="RefSeq" id="WP_089544974.1">
    <property type="nucleotide sequence ID" value="NZ_CABOGV010000012.1"/>
</dbReference>
<evidence type="ECO:0000256" key="1">
    <source>
        <dbReference type="PROSITE-ProRule" id="PRU00339"/>
    </source>
</evidence>
<evidence type="ECO:0000313" key="11">
    <source>
        <dbReference type="Proteomes" id="UP000477980"/>
    </source>
</evidence>
<dbReference type="PROSITE" id="PS50005">
    <property type="entry name" value="TPR"/>
    <property type="match status" value="1"/>
</dbReference>
<dbReference type="EMBL" id="NMPZ01000028">
    <property type="protein sequence ID" value="OXL42934.1"/>
    <property type="molecule type" value="Genomic_DNA"/>
</dbReference>
<reference evidence="7 8" key="1">
    <citation type="submission" date="2017-07" db="EMBL/GenBank/DDBJ databases">
        <title>Draft genome sequence of Prevotella copri isolated from the gut of healthy adult Indian.</title>
        <authorList>
            <person name="Das B."/>
            <person name="Bag S."/>
            <person name="Ghosh T.S."/>
        </authorList>
    </citation>
    <scope>NUCLEOTIDE SEQUENCE [LARGE SCALE GENOMIC DNA]</scope>
    <source>
        <strain evidence="7 8">Indica</strain>
    </source>
</reference>
<protein>
    <submittedName>
        <fullName evidence="6">Tetratricopeptide repeat protein</fullName>
    </submittedName>
</protein>
<dbReference type="AlphaFoldDB" id="A0A229I249"/>
<dbReference type="Proteomes" id="UP000405805">
    <property type="component" value="Unassembled WGS sequence"/>
</dbReference>
<dbReference type="Gene3D" id="1.25.40.10">
    <property type="entry name" value="Tetratricopeptide repeat domain"/>
    <property type="match status" value="1"/>
</dbReference>
<evidence type="ECO:0000313" key="9">
    <source>
        <dbReference type="Proteomes" id="UP000405805"/>
    </source>
</evidence>
<evidence type="ECO:0000313" key="4">
    <source>
        <dbReference type="EMBL" id="MQN11323.1"/>
    </source>
</evidence>